<evidence type="ECO:0000313" key="3">
    <source>
        <dbReference type="Proteomes" id="UP000183209"/>
    </source>
</evidence>
<evidence type="ECO:0000313" key="2">
    <source>
        <dbReference type="EMBL" id="SFS84810.1"/>
    </source>
</evidence>
<gene>
    <name evidence="2" type="ORF">SAMN04487906_1883</name>
</gene>
<name>A0A1I6T6S8_9FLAO</name>
<protein>
    <submittedName>
        <fullName evidence="2">Uncharacterized protein</fullName>
    </submittedName>
</protein>
<feature type="transmembrane region" description="Helical" evidence="1">
    <location>
        <begin position="7"/>
        <end position="26"/>
    </location>
</feature>
<dbReference type="AlphaFoldDB" id="A0A1I6T6S8"/>
<proteinExistence type="predicted"/>
<dbReference type="Proteomes" id="UP000183209">
    <property type="component" value="Unassembled WGS sequence"/>
</dbReference>
<keyword evidence="1" id="KW-1133">Transmembrane helix</keyword>
<reference evidence="2 3" key="1">
    <citation type="submission" date="2016-10" db="EMBL/GenBank/DDBJ databases">
        <authorList>
            <person name="de Groot N.N."/>
        </authorList>
    </citation>
    <scope>NUCLEOTIDE SEQUENCE [LARGE SCALE GENOMIC DNA]</scope>
    <source>
        <strain evidence="2 3">CGMCC 1.6114</strain>
    </source>
</reference>
<feature type="transmembrane region" description="Helical" evidence="1">
    <location>
        <begin position="32"/>
        <end position="58"/>
    </location>
</feature>
<keyword evidence="1" id="KW-0812">Transmembrane</keyword>
<accession>A0A1I6T6S8</accession>
<dbReference type="EMBL" id="FPAG01000005">
    <property type="protein sequence ID" value="SFS84810.1"/>
    <property type="molecule type" value="Genomic_DNA"/>
</dbReference>
<evidence type="ECO:0000256" key="1">
    <source>
        <dbReference type="SAM" id="Phobius"/>
    </source>
</evidence>
<organism evidence="2 3">
    <name type="scientific">Zhouia amylolytica</name>
    <dbReference type="NCBI Taxonomy" id="376730"/>
    <lineage>
        <taxon>Bacteria</taxon>
        <taxon>Pseudomonadati</taxon>
        <taxon>Bacteroidota</taxon>
        <taxon>Flavobacteriia</taxon>
        <taxon>Flavobacteriales</taxon>
        <taxon>Flavobacteriaceae</taxon>
        <taxon>Zhouia</taxon>
    </lineage>
</organism>
<keyword evidence="1" id="KW-0472">Membrane</keyword>
<sequence>MELKKATGLALLGVILITLIQLVYFLNSILGFYLPYTIINIIYFVGCVLLATFFITLYTKQIKEDR</sequence>